<evidence type="ECO:0000313" key="1">
    <source>
        <dbReference type="EMBL" id="KAH7866081.1"/>
    </source>
</evidence>
<evidence type="ECO:0000313" key="2">
    <source>
        <dbReference type="Proteomes" id="UP000828048"/>
    </source>
</evidence>
<gene>
    <name evidence="1" type="ORF">Vadar_015374</name>
</gene>
<dbReference type="Proteomes" id="UP000828048">
    <property type="component" value="Chromosome 9"/>
</dbReference>
<keyword evidence="2" id="KW-1185">Reference proteome</keyword>
<reference evidence="1 2" key="1">
    <citation type="journal article" date="2021" name="Hortic Res">
        <title>High-quality reference genome and annotation aids understanding of berry development for evergreen blueberry (Vaccinium darrowii).</title>
        <authorList>
            <person name="Yu J."/>
            <person name="Hulse-Kemp A.M."/>
            <person name="Babiker E."/>
            <person name="Staton M."/>
        </authorList>
    </citation>
    <scope>NUCLEOTIDE SEQUENCE [LARGE SCALE GENOMIC DNA]</scope>
    <source>
        <strain evidence="2">cv. NJ 8807/NJ 8810</strain>
        <tissue evidence="1">Young leaf</tissue>
    </source>
</reference>
<dbReference type="EMBL" id="CM037159">
    <property type="protein sequence ID" value="KAH7866081.1"/>
    <property type="molecule type" value="Genomic_DNA"/>
</dbReference>
<comment type="caution">
    <text evidence="1">The sequence shown here is derived from an EMBL/GenBank/DDBJ whole genome shotgun (WGS) entry which is preliminary data.</text>
</comment>
<accession>A0ACB7ZKP7</accession>
<protein>
    <submittedName>
        <fullName evidence="1">Uncharacterized protein</fullName>
    </submittedName>
</protein>
<sequence length="577" mass="65416">MARTRSTTNRWRYINPAYYLKRPKRLALLFIVFVCASLFFWDRHTLVAEHQEEVSKLNEEVIRLQNTLEELKINNGVSGGKTNPSKLSDVTKKKDVLDDPINIQRRERVKDAMIHAWSSYEKYAWGHDELQPQTKNGVDSFGGLGATLIDSLDTLYIMGLDEQFQRAREWVASSLDFNKNYDASVFETTIRVVGGLLSAYDLSGDRVFLEKAKDIADRLLPAWDTPSGIPRNIINLAHGNAHNPSWTGGESILADSATEQLEFIALSQRTGDPKYQQKVENVILQLNKTFPADGLLPIYINPDTGATSYSTITFGAMGDSFYEYLLKVWIQGNRTATVKHYREMWETSMKGLQSLVRKTTPSSFTYLCEKTGSAIKDKMDELACFAPGMIALGASGSGPDDSQKFLSLAEELAWTCYNFYQSTPTKLAGENYFFNPGQDMSVGTSWNILRPETVESLFYLWRLTGNKTYQEWGWNIFEAFEKNSHVEGGYVGLKDVNTGVKDNMMQSFFLAETLKYFYLLYSPSSVIPLDEWVFNTEAHPLKIVTRHGQVQNFGGSDKHKKPVDRSRGRKVGRFVDD</sequence>
<organism evidence="1 2">
    <name type="scientific">Vaccinium darrowii</name>
    <dbReference type="NCBI Taxonomy" id="229202"/>
    <lineage>
        <taxon>Eukaryota</taxon>
        <taxon>Viridiplantae</taxon>
        <taxon>Streptophyta</taxon>
        <taxon>Embryophyta</taxon>
        <taxon>Tracheophyta</taxon>
        <taxon>Spermatophyta</taxon>
        <taxon>Magnoliopsida</taxon>
        <taxon>eudicotyledons</taxon>
        <taxon>Gunneridae</taxon>
        <taxon>Pentapetalae</taxon>
        <taxon>asterids</taxon>
        <taxon>Ericales</taxon>
        <taxon>Ericaceae</taxon>
        <taxon>Vaccinioideae</taxon>
        <taxon>Vaccinieae</taxon>
        <taxon>Vaccinium</taxon>
    </lineage>
</organism>
<name>A0ACB7ZKP7_9ERIC</name>
<proteinExistence type="predicted"/>